<name>A0A178IM08_9BACT</name>
<evidence type="ECO:0008006" key="4">
    <source>
        <dbReference type="Google" id="ProtNLM"/>
    </source>
</evidence>
<proteinExistence type="predicted"/>
<dbReference type="Proteomes" id="UP000078486">
    <property type="component" value="Unassembled WGS sequence"/>
</dbReference>
<comment type="caution">
    <text evidence="2">The sequence shown here is derived from an EMBL/GenBank/DDBJ whole genome shotgun (WGS) entry which is preliminary data.</text>
</comment>
<protein>
    <recommendedName>
        <fullName evidence="4">Large polyvalent protein associated domain-containing protein</fullName>
    </recommendedName>
</protein>
<dbReference type="OrthoDB" id="1950375at2"/>
<dbReference type="RefSeq" id="WP_068768360.1">
    <property type="nucleotide sequence ID" value="NZ_CP109796.1"/>
</dbReference>
<sequence>MPMITDSMTAPEGEQDYLDQELTRARQRSLASRPEDDTAPTPNPSVVLDTLAAPLRGVAGAVQSVYGLADSLTGDALPDWDENPLGKSQTTGGQLVENVAQFLVGFVPGLGIASRAGGILKTSMLARSAAAGAIADFTVFDGHEERLSNLVEKFPALSNPVTEYLSADESDSEIEGRLKNTLEGLALGALSDGFMKGLKAYAKARKAKLAGAGPEAVNSILETAPKTDIEDALINQKKPKEVPPAPTTTTATPPEVPGSVTKATETKLANDGIDGLARLDVESGHLFQSPEKSIGRFVDDSDGMASFLEKRAEFIRERDAAAGRKKSHETMEVSLAKADAVIKTIANKSPEAIFAGFRGSIADIQKAQSMSIAASDVMLSIAKEAKYYAELVAKGDRSNQNILQAARSQQQLTELISIVSGFGTAQGRALKARQFIRLQEIKTGEIARQIVNELGGTGYCSKELEKLAAASSPEMAGKLIANQQTLGGRLLRAHNEYWLNGILSGPKTHIVNAIGNTFTTLYLPLEGAIGALFRGDVPASQAFLKQYVYIMESAKDAFSFAAQAFRTGEPVFDRAAQLADTKPFRNAIDWGTITGRTELTSQGLIREGRETLGAFKNLEFSGLYHMVNFLGEAVRMPMRFLTTSDELFKQLNGRSAAKAKLWHQGRSKGLTGDALSDYVDDGIQKIITQSGEVYSEAAVTREAIRLAEEKGLQGIDKADFVEKHVADNWDPSRSGLAEFAGVASFARGVAQEATFTRELGEFTQGLQNLARRNPLFQLVLPFIKAPTNILKFAGQRAFAFSTLPEGVQFPILSSIQKRHALEMASEDALVRSQAAGRSVMGTALFSMGAIAALEGKVTGRGPEDPKERAALMATGWQPYSLVFPNDEGGRTYVSYHRSDPVALFLGLCADWSEAAARQDPHNAEGLEAIIATAGVALSQNVTSKGYLAGVSQVLDALNQPQRHLERFAQQRIASYVPNILNQVRGTLDGDNALREVRSYSDALLNRLPGQARKVEPKRNLLGEPIDSALAQTPLAWGNPFIRSREKGDAVFDEIARLGHGFSQPPVTYRGHSLLDYRSPSGQSAFDRWLELHGEVKLNGKTLRQSLEGLIKSTAYRKLPEADPAFQDNPRAEAVGKIVSRYRRSAMEQVQKEFPELHQALKVDAESALTRRKEGRARQLQELLDSQ</sequence>
<dbReference type="AlphaFoldDB" id="A0A178IM08"/>
<evidence type="ECO:0000256" key="1">
    <source>
        <dbReference type="SAM" id="MobiDB-lite"/>
    </source>
</evidence>
<evidence type="ECO:0000313" key="3">
    <source>
        <dbReference type="Proteomes" id="UP000078486"/>
    </source>
</evidence>
<accession>A0A178IM08</accession>
<dbReference type="EMBL" id="LRRQ01000060">
    <property type="protein sequence ID" value="OAM90337.1"/>
    <property type="molecule type" value="Genomic_DNA"/>
</dbReference>
<feature type="region of interest" description="Disordered" evidence="1">
    <location>
        <begin position="235"/>
        <end position="259"/>
    </location>
</feature>
<dbReference type="STRING" id="1184151.AW736_00540"/>
<reference evidence="2 3" key="1">
    <citation type="submission" date="2016-01" db="EMBL/GenBank/DDBJ databases">
        <title>High potential of lignocellulose degradation of a new Verrucomicrobia species.</title>
        <authorList>
            <person name="Wang Y."/>
            <person name="Shi Y."/>
            <person name="Qiu Z."/>
            <person name="Liu S."/>
            <person name="Yang H."/>
        </authorList>
    </citation>
    <scope>NUCLEOTIDE SEQUENCE [LARGE SCALE GENOMIC DNA]</scope>
    <source>
        <strain evidence="2 3">TSB47</strain>
    </source>
</reference>
<evidence type="ECO:0000313" key="2">
    <source>
        <dbReference type="EMBL" id="OAM90337.1"/>
    </source>
</evidence>
<organism evidence="2 3">
    <name type="scientific">Termitidicoccus mucosus</name>
    <dbReference type="NCBI Taxonomy" id="1184151"/>
    <lineage>
        <taxon>Bacteria</taxon>
        <taxon>Pseudomonadati</taxon>
        <taxon>Verrucomicrobiota</taxon>
        <taxon>Opitutia</taxon>
        <taxon>Opitutales</taxon>
        <taxon>Opitutaceae</taxon>
        <taxon>Termitidicoccus</taxon>
    </lineage>
</organism>
<feature type="region of interest" description="Disordered" evidence="1">
    <location>
        <begin position="24"/>
        <end position="45"/>
    </location>
</feature>
<gene>
    <name evidence="2" type="ORF">AW736_00540</name>
</gene>
<keyword evidence="3" id="KW-1185">Reference proteome</keyword>